<accession>F7ZA69</accession>
<dbReference type="AlphaFoldDB" id="F7ZA69"/>
<evidence type="ECO:0000313" key="1">
    <source>
        <dbReference type="EMBL" id="AEI95416.1"/>
    </source>
</evidence>
<dbReference type="STRING" id="391595.RLO149_c034750"/>
<protein>
    <submittedName>
        <fullName evidence="1">Uncharacterized protein</fullName>
    </submittedName>
</protein>
<dbReference type="EMBL" id="CP002623">
    <property type="protein sequence ID" value="AEI95416.1"/>
    <property type="molecule type" value="Genomic_DNA"/>
</dbReference>
<sequence>MNESDFQSFLDDVSECFIERDFARWRKRVLYTFSLITSAGPIVIKTDDELRENFALYLQACDAMQLDRIFRVPLGLEECSDGTWLGSYETNLLRNGMRATAPYKSTALLHLRADGIRMSSIMNARGHHDWTGKQPETGS</sequence>
<organism evidence="1 2">
    <name type="scientific">Roseobacter litoralis (strain ATCC 49566 / DSM 6996 / JCM 21268 / NBRC 15278 / OCh 149)</name>
    <dbReference type="NCBI Taxonomy" id="391595"/>
    <lineage>
        <taxon>Bacteria</taxon>
        <taxon>Pseudomonadati</taxon>
        <taxon>Pseudomonadota</taxon>
        <taxon>Alphaproteobacteria</taxon>
        <taxon>Rhodobacterales</taxon>
        <taxon>Roseobacteraceae</taxon>
        <taxon>Roseobacter</taxon>
    </lineage>
</organism>
<evidence type="ECO:0000313" key="2">
    <source>
        <dbReference type="Proteomes" id="UP000001353"/>
    </source>
</evidence>
<dbReference type="Proteomes" id="UP000001353">
    <property type="component" value="Chromosome"/>
</dbReference>
<reference evidence="1 2" key="1">
    <citation type="journal article" date="2011" name="BMC Genomics">
        <title>Comparative genome analysis and genome-guided physiological analysis of Roseobacter litoralis.</title>
        <authorList>
            <person name="Kalhoefer D."/>
            <person name="Thole S."/>
            <person name="Voget S."/>
            <person name="Lehmann R."/>
            <person name="Liesegang H."/>
            <person name="Wollher A."/>
            <person name="Daniel R."/>
            <person name="Simon M."/>
            <person name="Brinkhoff T."/>
        </authorList>
    </citation>
    <scope>NUCLEOTIDE SEQUENCE [LARGE SCALE GENOMIC DNA]</scope>
    <source>
        <strain evidence="2">ATCC 49566 / DSM 6996 / JCM 21268 / NBRC 15278 / OCh 149</strain>
    </source>
</reference>
<dbReference type="HOGENOM" id="CLU_1863341_0_0_5"/>
<proteinExistence type="predicted"/>
<gene>
    <name evidence="1" type="ordered locus">RLO149_c034750</name>
</gene>
<keyword evidence="2" id="KW-1185">Reference proteome</keyword>
<name>F7ZA69_ROSLO</name>
<dbReference type="eggNOG" id="ENOG5032Z5C">
    <property type="taxonomic scope" value="Bacteria"/>
</dbReference>
<dbReference type="KEGG" id="rli:RLO149_c034750"/>
<dbReference type="OrthoDB" id="7651124at2"/>